<dbReference type="RefSeq" id="XP_049134168.1">
    <property type="nucleotide sequence ID" value="XM_049278211.1"/>
</dbReference>
<keyword evidence="3" id="KW-1185">Reference proteome</keyword>
<reference evidence="2 3" key="1">
    <citation type="submission" date="2022-03" db="EMBL/GenBank/DDBJ databases">
        <title>Genome data of Colletotrichum spp.</title>
        <authorList>
            <person name="Utami Y.D."/>
            <person name="Hiruma K."/>
        </authorList>
    </citation>
    <scope>NUCLEOTIDE SEQUENCE [LARGE SCALE GENOMIC DNA]</scope>
    <source>
        <strain evidence="2 3">MAFF 239500</strain>
    </source>
</reference>
<dbReference type="AlphaFoldDB" id="A0AA37PGD3"/>
<evidence type="ECO:0000313" key="2">
    <source>
        <dbReference type="EMBL" id="GKT51818.1"/>
    </source>
</evidence>
<dbReference type="Proteomes" id="UP001055115">
    <property type="component" value="Unassembled WGS sequence"/>
</dbReference>
<evidence type="ECO:0000256" key="1">
    <source>
        <dbReference type="SAM" id="MobiDB-lite"/>
    </source>
</evidence>
<name>A0AA37PGD3_9PEZI</name>
<proteinExistence type="predicted"/>
<dbReference type="GeneID" id="73332801"/>
<evidence type="ECO:0000313" key="3">
    <source>
        <dbReference type="Proteomes" id="UP001055115"/>
    </source>
</evidence>
<accession>A0AA37PGD3</accession>
<protein>
    <submittedName>
        <fullName evidence="2">Uncharacterized protein</fullName>
    </submittedName>
</protein>
<feature type="region of interest" description="Disordered" evidence="1">
    <location>
        <begin position="45"/>
        <end position="115"/>
    </location>
</feature>
<sequence>MKGKKKEVVATAVGGRYTTSWAHESSGWQPDNQCSDIYQQKRLTIKGKPTLSSRNKRARIRQVEQKASDVLDEASLSASQNSTQQLGDPYLSEKDRQPGSKRSHTTTPSKNSMVCLGDGDTDVTAHPVGVLAGVTI</sequence>
<organism evidence="2 3">
    <name type="scientific">Colletotrichum spaethianum</name>
    <dbReference type="NCBI Taxonomy" id="700344"/>
    <lineage>
        <taxon>Eukaryota</taxon>
        <taxon>Fungi</taxon>
        <taxon>Dikarya</taxon>
        <taxon>Ascomycota</taxon>
        <taxon>Pezizomycotina</taxon>
        <taxon>Sordariomycetes</taxon>
        <taxon>Hypocreomycetidae</taxon>
        <taxon>Glomerellales</taxon>
        <taxon>Glomerellaceae</taxon>
        <taxon>Colletotrichum</taxon>
        <taxon>Colletotrichum spaethianum species complex</taxon>
    </lineage>
</organism>
<feature type="compositionally biased region" description="Polar residues" evidence="1">
    <location>
        <begin position="76"/>
        <end position="86"/>
    </location>
</feature>
<dbReference type="EMBL" id="BQXU01000055">
    <property type="protein sequence ID" value="GKT51818.1"/>
    <property type="molecule type" value="Genomic_DNA"/>
</dbReference>
<gene>
    <name evidence="2" type="ORF">ColSpa_11999</name>
</gene>
<comment type="caution">
    <text evidence="2">The sequence shown here is derived from an EMBL/GenBank/DDBJ whole genome shotgun (WGS) entry which is preliminary data.</text>
</comment>